<evidence type="ECO:0000256" key="1">
    <source>
        <dbReference type="ARBA" id="ARBA00010897"/>
    </source>
</evidence>
<sequence>MSAISIFDIYKNFHPQAYHPHVTEVYSNFTNRSGKYAPDNKLGGVVNLGLTYFMKDFLIGEFGKFFNTPKKEAIKRHARVISAMLGVEANTERFEELHDIGYLPLEIKQVREGTIVPYGMPSFTIRSTDDRVAWLTNSIETVCSSEIWQIQTSATTAANYKLNILRSAVKTGLHHDLVNWLCHDFSFRGMPGRHAAAASGFGHLTSFWGTDTVPAVFFAEDYYNADVDKELVGGSVNATEHSVTCSWQDEGELEFVKYLMNVAAPTGILSIVADTWDFWNFVMKIIPKLKDDILKRDGKIVIRPDSGDPVEIICGIDARLASDGNYYRKDCFGYYDAYDVSEEVIDGSEPLKEHEVKGLIEVLWDQFGGTVVNGYKHLDDHIGAIYGDSITLQRQKEIIKRLEDKGFAPTVVFGIGSYTYQYVTRDTHGSAVKATNVVKSGVDTPIFKDPVTDPGKKSAKGLLFLGRDSDGEIFFEDNVSREREASEENLLQTVFLNGEIVQDESLSEIRKLIEEQLEKYL</sequence>
<dbReference type="NCBIfam" id="NF006629">
    <property type="entry name" value="PRK09198.1"/>
    <property type="match status" value="1"/>
</dbReference>
<evidence type="ECO:0000256" key="3">
    <source>
        <dbReference type="ARBA" id="ARBA00022676"/>
    </source>
</evidence>
<evidence type="ECO:0000313" key="10">
    <source>
        <dbReference type="Proteomes" id="UP000240283"/>
    </source>
</evidence>
<dbReference type="SUPFAM" id="SSF51690">
    <property type="entry name" value="Nicotinate/Quinolinate PRTase C-terminal domain-like"/>
    <property type="match status" value="1"/>
</dbReference>
<gene>
    <name evidence="9" type="ORF">VPR_040</name>
</gene>
<dbReference type="GO" id="GO:0009435">
    <property type="term" value="P:NAD+ biosynthetic process"/>
    <property type="evidence" value="ECO:0007669"/>
    <property type="project" value="InterPro"/>
</dbReference>
<keyword evidence="4 9" id="KW-0808">Transferase</keyword>
<feature type="domain" description="Nicotinate/nicotinamide phosphoribosyltransferase" evidence="8">
    <location>
        <begin position="182"/>
        <end position="498"/>
    </location>
</feature>
<keyword evidence="10" id="KW-1185">Reference proteome</keyword>
<dbReference type="PANTHER" id="PTHR43816:SF1">
    <property type="entry name" value="NICOTINAMIDE PHOSPHORIBOSYLTRANSFERASE"/>
    <property type="match status" value="1"/>
</dbReference>
<dbReference type="EC" id="2.4.2.12" evidence="6"/>
<evidence type="ECO:0000256" key="2">
    <source>
        <dbReference type="ARBA" id="ARBA00022642"/>
    </source>
</evidence>
<keyword evidence="2" id="KW-0662">Pyridine nucleotide biosynthesis</keyword>
<dbReference type="Pfam" id="PF04095">
    <property type="entry name" value="NAPRTase"/>
    <property type="match status" value="1"/>
</dbReference>
<evidence type="ECO:0000256" key="6">
    <source>
        <dbReference type="ARBA" id="ARBA00035024"/>
    </source>
</evidence>
<keyword evidence="3 9" id="KW-0328">Glycosyltransferase</keyword>
<protein>
    <recommendedName>
        <fullName evidence="7">Nicotinamide phosphoribosyltransferase</fullName>
        <ecNumber evidence="6">2.4.2.12</ecNumber>
    </recommendedName>
</protein>
<dbReference type="PIRSF" id="PIRSF005943">
    <property type="entry name" value="NMPRT"/>
    <property type="match status" value="1"/>
</dbReference>
<dbReference type="PANTHER" id="PTHR43816">
    <property type="entry name" value="NICOTINAMIDE PHOSPHORIBOSYLTRANSFERASE"/>
    <property type="match status" value="1"/>
</dbReference>
<dbReference type="InterPro" id="IPR013785">
    <property type="entry name" value="Aldolase_TIM"/>
</dbReference>
<proteinExistence type="inferred from homology"/>
<comment type="pathway">
    <text evidence="5">Cofactor biosynthesis; NAD(+) biosynthesis; nicotinamide D-ribonucleotide from 5-phospho-alpha-D-ribose 1-diphosphate and nicotinamide: step 1/1.</text>
</comment>
<evidence type="ECO:0000259" key="8">
    <source>
        <dbReference type="Pfam" id="PF04095"/>
    </source>
</evidence>
<evidence type="ECO:0000313" key="9">
    <source>
        <dbReference type="EMBL" id="AUG88404.1"/>
    </source>
</evidence>
<organism evidence="9 10">
    <name type="scientific">Vibrio phage Vp_R1</name>
    <dbReference type="NCBI Taxonomy" id="2059867"/>
    <lineage>
        <taxon>Viruses</taxon>
        <taxon>Duplodnaviria</taxon>
        <taxon>Heunggongvirae</taxon>
        <taxon>Uroviricota</taxon>
        <taxon>Caudoviricetes</taxon>
        <taxon>Grimontviridae</taxon>
        <taxon>Dalianvirus</taxon>
        <taxon>Dalianvirus R1</taxon>
    </lineage>
</organism>
<dbReference type="InterPro" id="IPR041525">
    <property type="entry name" value="N/Namide_PRibTrfase"/>
</dbReference>
<dbReference type="EMBL" id="MG603697">
    <property type="protein sequence ID" value="AUG88404.1"/>
    <property type="molecule type" value="Genomic_DNA"/>
</dbReference>
<reference evidence="9 10" key="1">
    <citation type="submission" date="2017-12" db="EMBL/GenBank/DDBJ databases">
        <title>Genomic analysis of a novel phage Vp_R1 lytic to Vibrio parahaemolyticus.</title>
        <authorList>
            <person name="Ren H."/>
            <person name="Li Z."/>
        </authorList>
    </citation>
    <scope>NUCLEOTIDE SEQUENCE [LARGE SCALE GENOMIC DNA]</scope>
</reference>
<evidence type="ECO:0000256" key="7">
    <source>
        <dbReference type="ARBA" id="ARBA00035036"/>
    </source>
</evidence>
<accession>A0A2H5BPZ7</accession>
<comment type="similarity">
    <text evidence="1">Belongs to the NAPRTase family.</text>
</comment>
<evidence type="ECO:0000256" key="5">
    <source>
        <dbReference type="ARBA" id="ARBA00035007"/>
    </source>
</evidence>
<dbReference type="Proteomes" id="UP000240283">
    <property type="component" value="Segment"/>
</dbReference>
<evidence type="ECO:0000256" key="4">
    <source>
        <dbReference type="ARBA" id="ARBA00022679"/>
    </source>
</evidence>
<dbReference type="Gene3D" id="3.20.20.70">
    <property type="entry name" value="Aldolase class I"/>
    <property type="match status" value="1"/>
</dbReference>
<name>A0A2H5BPZ7_9CAUD</name>
<dbReference type="GO" id="GO:0047280">
    <property type="term" value="F:nicotinamide phosphoribosyltransferase activity"/>
    <property type="evidence" value="ECO:0007669"/>
    <property type="project" value="UniProtKB-EC"/>
</dbReference>
<dbReference type="InterPro" id="IPR016471">
    <property type="entry name" value="Nicotinamide_PRibTrfase"/>
</dbReference>
<dbReference type="InterPro" id="IPR036068">
    <property type="entry name" value="Nicotinate_pribotase-like_C"/>
</dbReference>